<dbReference type="AlphaFoldDB" id="A0A2Z6PA50"/>
<sequence>MAYREASAPSSFYPKYPTLAAYEAGQKRHLVAYMDCQKKNVAIYLHIKDATDEGCMNYVMDEAAYHGGASGSQPSQFQFTDPDNPAY</sequence>
<evidence type="ECO:0000313" key="3">
    <source>
        <dbReference type="Proteomes" id="UP000242715"/>
    </source>
</evidence>
<dbReference type="Proteomes" id="UP000242715">
    <property type="component" value="Unassembled WGS sequence"/>
</dbReference>
<proteinExistence type="predicted"/>
<evidence type="ECO:0000256" key="1">
    <source>
        <dbReference type="SAM" id="MobiDB-lite"/>
    </source>
</evidence>
<organism evidence="2 3">
    <name type="scientific">Trifolium subterraneum</name>
    <name type="common">Subterranean clover</name>
    <dbReference type="NCBI Taxonomy" id="3900"/>
    <lineage>
        <taxon>Eukaryota</taxon>
        <taxon>Viridiplantae</taxon>
        <taxon>Streptophyta</taxon>
        <taxon>Embryophyta</taxon>
        <taxon>Tracheophyta</taxon>
        <taxon>Spermatophyta</taxon>
        <taxon>Magnoliopsida</taxon>
        <taxon>eudicotyledons</taxon>
        <taxon>Gunneridae</taxon>
        <taxon>Pentapetalae</taxon>
        <taxon>rosids</taxon>
        <taxon>fabids</taxon>
        <taxon>Fabales</taxon>
        <taxon>Fabaceae</taxon>
        <taxon>Papilionoideae</taxon>
        <taxon>50 kb inversion clade</taxon>
        <taxon>NPAAA clade</taxon>
        <taxon>Hologalegina</taxon>
        <taxon>IRL clade</taxon>
        <taxon>Trifolieae</taxon>
        <taxon>Trifolium</taxon>
    </lineage>
</organism>
<evidence type="ECO:0000313" key="2">
    <source>
        <dbReference type="EMBL" id="GAU39737.1"/>
    </source>
</evidence>
<dbReference type="EMBL" id="DF973775">
    <property type="protein sequence ID" value="GAU39737.1"/>
    <property type="molecule type" value="Genomic_DNA"/>
</dbReference>
<reference evidence="3" key="1">
    <citation type="journal article" date="2017" name="Front. Plant Sci.">
        <title>Climate Clever Clovers: New Paradigm to Reduce the Environmental Footprint of Ruminants by Breeding Low Methanogenic Forages Utilizing Haplotype Variation.</title>
        <authorList>
            <person name="Kaur P."/>
            <person name="Appels R."/>
            <person name="Bayer P.E."/>
            <person name="Keeble-Gagnere G."/>
            <person name="Wang J."/>
            <person name="Hirakawa H."/>
            <person name="Shirasawa K."/>
            <person name="Vercoe P."/>
            <person name="Stefanova K."/>
            <person name="Durmic Z."/>
            <person name="Nichols P."/>
            <person name="Revell C."/>
            <person name="Isobe S.N."/>
            <person name="Edwards D."/>
            <person name="Erskine W."/>
        </authorList>
    </citation>
    <scope>NUCLEOTIDE SEQUENCE [LARGE SCALE GENOMIC DNA]</scope>
    <source>
        <strain evidence="3">cv. Daliak</strain>
    </source>
</reference>
<feature type="region of interest" description="Disordered" evidence="1">
    <location>
        <begin position="68"/>
        <end position="87"/>
    </location>
</feature>
<accession>A0A2Z6PA50</accession>
<name>A0A2Z6PA50_TRISU</name>
<keyword evidence="3" id="KW-1185">Reference proteome</keyword>
<protein>
    <submittedName>
        <fullName evidence="2">Uncharacterized protein</fullName>
    </submittedName>
</protein>
<gene>
    <name evidence="2" type="ORF">TSUD_145050</name>
</gene>
<feature type="compositionally biased region" description="Polar residues" evidence="1">
    <location>
        <begin position="71"/>
        <end position="81"/>
    </location>
</feature>